<evidence type="ECO:0000313" key="1">
    <source>
        <dbReference type="EMBL" id="MER3120610.1"/>
    </source>
</evidence>
<reference evidence="2 3" key="1">
    <citation type="submission" date="2019-10" db="EMBL/GenBank/DDBJ databases">
        <authorList>
            <person name="Karimi E."/>
        </authorList>
    </citation>
    <scope>NUCLEOTIDE SEQUENCE [LARGE SCALE GENOMIC DNA]</scope>
    <source>
        <strain evidence="2">Bacillus sp. 348</strain>
    </source>
</reference>
<accession>A0A653PSL5</accession>
<dbReference type="RefSeq" id="WP_008348081.1">
    <property type="nucleotide sequence ID" value="NZ_AP014928.1"/>
</dbReference>
<dbReference type="AlphaFoldDB" id="A0A5K1N688"/>
<dbReference type="Proteomes" id="UP001467674">
    <property type="component" value="Unassembled WGS sequence"/>
</dbReference>
<evidence type="ECO:0000313" key="2">
    <source>
        <dbReference type="EMBL" id="VXB32634.1"/>
    </source>
</evidence>
<evidence type="ECO:0000313" key="4">
    <source>
        <dbReference type="Proteomes" id="UP001467674"/>
    </source>
</evidence>
<name>A0A5K1N688_BACAB</name>
<protein>
    <recommendedName>
        <fullName evidence="5">Abortive phage infection protein</fullName>
    </recommendedName>
</protein>
<accession>A0A5K1N688</accession>
<evidence type="ECO:0000313" key="3">
    <source>
        <dbReference type="Proteomes" id="UP000433089"/>
    </source>
</evidence>
<proteinExistence type="predicted"/>
<accession>A0A1K1XM34</accession>
<organism evidence="2 3">
    <name type="scientific">Bacillus altitudinis</name>
    <dbReference type="NCBI Taxonomy" id="293387"/>
    <lineage>
        <taxon>Bacteria</taxon>
        <taxon>Bacillati</taxon>
        <taxon>Bacillota</taxon>
        <taxon>Bacilli</taxon>
        <taxon>Bacillales</taxon>
        <taxon>Bacillaceae</taxon>
        <taxon>Bacillus</taxon>
    </lineage>
</organism>
<evidence type="ECO:0008006" key="5">
    <source>
        <dbReference type="Google" id="ProtNLM"/>
    </source>
</evidence>
<dbReference type="EMBL" id="JBEOME010000002">
    <property type="protein sequence ID" value="MER3120610.1"/>
    <property type="molecule type" value="Genomic_DNA"/>
</dbReference>
<dbReference type="Proteomes" id="UP000433089">
    <property type="component" value="Unassembled WGS sequence"/>
</dbReference>
<reference evidence="1 4" key="2">
    <citation type="submission" date="2024-06" db="EMBL/GenBank/DDBJ databases">
        <title>Construction of an artificial bacterial consortium using nitrogen cycle bacteria from Cuatro Cienegas Basin and a mangrove forest.</title>
        <authorList>
            <person name="Aguilera-Najera D."/>
            <person name="Marquez-Cianci L."/>
            <person name="Martinez-Perez E."/>
            <person name="Rosas-Barrera M."/>
            <person name="Rodriguez-Cruz U.E."/>
            <person name="Tapia-Lopez R."/>
            <person name="Eguiarte L.E."/>
            <person name="Souza-Saldivar V."/>
        </authorList>
    </citation>
    <scope>NUCLEOTIDE SEQUENCE [LARGE SCALE GENOMIC DNA]</scope>
    <source>
        <strain evidence="1 4">S14-15</strain>
    </source>
</reference>
<sequence length="64" mass="7467">MTEEHINTILESLRNGTEKQVTIQKDDFLTFRSVLVNQDDFKHFRGIAKHGGDVIFEYLKEARS</sequence>
<keyword evidence="4" id="KW-1185">Reference proteome</keyword>
<dbReference type="EMBL" id="CABWLH010000009">
    <property type="protein sequence ID" value="VXB32634.1"/>
    <property type="molecule type" value="Genomic_DNA"/>
</dbReference>
<dbReference type="GeneID" id="66362870"/>
<gene>
    <name evidence="1" type="ORF">ABQG71_05345</name>
    <name evidence="2" type="ORF">BACI348_40466</name>
</gene>